<dbReference type="OrthoDB" id="670595at2"/>
<evidence type="ECO:0000313" key="1">
    <source>
        <dbReference type="EMBL" id="SDF80723.1"/>
    </source>
</evidence>
<evidence type="ECO:0000313" key="2">
    <source>
        <dbReference type="Proteomes" id="UP000199045"/>
    </source>
</evidence>
<gene>
    <name evidence="1" type="ORF">SAMN04488121_1021046</name>
</gene>
<reference evidence="2" key="1">
    <citation type="submission" date="2016-10" db="EMBL/GenBank/DDBJ databases">
        <authorList>
            <person name="Varghese N."/>
            <person name="Submissions S."/>
        </authorList>
    </citation>
    <scope>NUCLEOTIDE SEQUENCE [LARGE SCALE GENOMIC DNA]</scope>
    <source>
        <strain evidence="2">DSM 527</strain>
    </source>
</reference>
<dbReference type="EMBL" id="FNBN01000002">
    <property type="protein sequence ID" value="SDF80723.1"/>
    <property type="molecule type" value="Genomic_DNA"/>
</dbReference>
<protein>
    <submittedName>
        <fullName evidence="1">Uncharacterized protein</fullName>
    </submittedName>
</protein>
<proteinExistence type="predicted"/>
<dbReference type="RefSeq" id="WP_089831890.1">
    <property type="nucleotide sequence ID" value="NZ_FNBN01000002.1"/>
</dbReference>
<dbReference type="Proteomes" id="UP000199045">
    <property type="component" value="Unassembled WGS sequence"/>
</dbReference>
<accession>A0A1G7P379</accession>
<dbReference type="AlphaFoldDB" id="A0A1G7P379"/>
<name>A0A1G7P379_CHIFI</name>
<sequence>MPKDYFLEMIEELGRVLRAVISAKKSEPARALQEINTVFTATKFRTKDFFDSLSTEELEAFIVDKDVHYTTLDALTDLLFEEADIRLDMGDYATVEQLLNKLDFLISYISKKEIETKVLSLKRGPQKERLQFLRISIHK</sequence>
<organism evidence="1 2">
    <name type="scientific">Chitinophaga filiformis</name>
    <name type="common">Myxococcus filiformis</name>
    <name type="synonym">Flexibacter filiformis</name>
    <dbReference type="NCBI Taxonomy" id="104663"/>
    <lineage>
        <taxon>Bacteria</taxon>
        <taxon>Pseudomonadati</taxon>
        <taxon>Bacteroidota</taxon>
        <taxon>Chitinophagia</taxon>
        <taxon>Chitinophagales</taxon>
        <taxon>Chitinophagaceae</taxon>
        <taxon>Chitinophaga</taxon>
    </lineage>
</organism>